<dbReference type="NCBIfam" id="TIGR00665">
    <property type="entry name" value="DnaB"/>
    <property type="match status" value="1"/>
</dbReference>
<evidence type="ECO:0000256" key="1">
    <source>
        <dbReference type="ARBA" id="ARBA00008428"/>
    </source>
</evidence>
<dbReference type="GO" id="GO:0006269">
    <property type="term" value="P:DNA replication, synthesis of primer"/>
    <property type="evidence" value="ECO:0007669"/>
    <property type="project" value="UniProtKB-UniRule"/>
</dbReference>
<dbReference type="GO" id="GO:0005829">
    <property type="term" value="C:cytosol"/>
    <property type="evidence" value="ECO:0007669"/>
    <property type="project" value="TreeGrafter"/>
</dbReference>
<dbReference type="InterPro" id="IPR003593">
    <property type="entry name" value="AAA+_ATPase"/>
</dbReference>
<evidence type="ECO:0000256" key="2">
    <source>
        <dbReference type="ARBA" id="ARBA00022515"/>
    </source>
</evidence>
<dbReference type="SMART" id="SM00382">
    <property type="entry name" value="AAA"/>
    <property type="match status" value="1"/>
</dbReference>
<evidence type="ECO:0000256" key="3">
    <source>
        <dbReference type="ARBA" id="ARBA00022705"/>
    </source>
</evidence>
<dbReference type="PROSITE" id="PS51199">
    <property type="entry name" value="SF4_HELICASE"/>
    <property type="match status" value="1"/>
</dbReference>
<protein>
    <recommendedName>
        <fullName evidence="11 12">Replicative DNA helicase</fullName>
        <ecNumber evidence="11 12">5.6.2.3</ecNumber>
    </recommendedName>
</protein>
<evidence type="ECO:0000256" key="4">
    <source>
        <dbReference type="ARBA" id="ARBA00022741"/>
    </source>
</evidence>
<evidence type="ECO:0000259" key="13">
    <source>
        <dbReference type="PROSITE" id="PS51199"/>
    </source>
</evidence>
<comment type="catalytic activity">
    <reaction evidence="10 12">
        <text>ATP + H2O = ADP + phosphate + H(+)</text>
        <dbReference type="Rhea" id="RHEA:13065"/>
        <dbReference type="ChEBI" id="CHEBI:15377"/>
        <dbReference type="ChEBI" id="CHEBI:15378"/>
        <dbReference type="ChEBI" id="CHEBI:30616"/>
        <dbReference type="ChEBI" id="CHEBI:43474"/>
        <dbReference type="ChEBI" id="CHEBI:456216"/>
        <dbReference type="EC" id="5.6.2.3"/>
    </reaction>
</comment>
<dbReference type="GO" id="GO:0016887">
    <property type="term" value="F:ATP hydrolysis activity"/>
    <property type="evidence" value="ECO:0007669"/>
    <property type="project" value="RHEA"/>
</dbReference>
<reference evidence="14" key="1">
    <citation type="submission" date="2017-02" db="EMBL/GenBank/DDBJ databases">
        <title>Delving into the versatile metabolic prowess of the omnipresent phylum Bacteroidetes.</title>
        <authorList>
            <person name="Nobu M.K."/>
            <person name="Mei R."/>
            <person name="Narihiro T."/>
            <person name="Kuroda K."/>
            <person name="Liu W.-T."/>
        </authorList>
    </citation>
    <scope>NUCLEOTIDE SEQUENCE</scope>
    <source>
        <strain evidence="14">ADurb.Bin131</strain>
    </source>
</reference>
<dbReference type="CDD" id="cd00984">
    <property type="entry name" value="DnaB_C"/>
    <property type="match status" value="1"/>
</dbReference>
<dbReference type="PANTHER" id="PTHR30153:SF2">
    <property type="entry name" value="REPLICATIVE DNA HELICASE"/>
    <property type="match status" value="1"/>
</dbReference>
<sequence length="448" mass="51084">MAKKNLPVSEQVPPQNTEAEKAFIASMLLEEDALIRGLEIIKKDFFYDNRHQLIFSAMQDLFEKNIKCNLITLSNYLKEINKIDQAGGIEYLTSLFDFVPTAAHIEDYAKIVKDTFVLRTLINTSTKIITEAYSGVQDVDGLLDRAETMIFDVSEHMISREAYPISTLVKENLDLFEKIHARQDRVTGLPTGYIDLDNITSGFQRSDFIVIAARPSMGKTAFACNIAQNLAVTQNVPVLIFSLEMSKEQLVQRMLCSEARIDSSLMRKGILSDRDMGKLIQAAGILEKTPIFIDDTPALSIFELRARARRLKSRENIQMVIVDYLQLMRGRARYENRQQEITDISASLKAMAKELSIPVIALSQMNRLIERREDKKPILADLRESGSIEQDADLVLFLHRDEQYDDSEEAKGITDILIAKHRNGPLGQVRLTFLKQYLRFENYTQKHP</sequence>
<dbReference type="InterPro" id="IPR027417">
    <property type="entry name" value="P-loop_NTPase"/>
</dbReference>
<dbReference type="GO" id="GO:0005524">
    <property type="term" value="F:ATP binding"/>
    <property type="evidence" value="ECO:0007669"/>
    <property type="project" value="UniProtKB-UniRule"/>
</dbReference>
<gene>
    <name evidence="14" type="primary">dnaC</name>
    <name evidence="14" type="ORF">BWX89_00804</name>
</gene>
<keyword evidence="4 12" id="KW-0547">Nucleotide-binding</keyword>
<dbReference type="InterPro" id="IPR007694">
    <property type="entry name" value="DNA_helicase_DnaB-like_C"/>
</dbReference>
<evidence type="ECO:0000256" key="10">
    <source>
        <dbReference type="ARBA" id="ARBA00048954"/>
    </source>
</evidence>
<dbReference type="InterPro" id="IPR007693">
    <property type="entry name" value="DNA_helicase_DnaB-like_N"/>
</dbReference>
<keyword evidence="2 12" id="KW-0639">Primosome</keyword>
<dbReference type="SUPFAM" id="SSF52540">
    <property type="entry name" value="P-loop containing nucleoside triphosphate hydrolases"/>
    <property type="match status" value="1"/>
</dbReference>
<dbReference type="NCBIfam" id="NF004384">
    <property type="entry name" value="PRK05748.1"/>
    <property type="match status" value="1"/>
</dbReference>
<dbReference type="GO" id="GO:1990077">
    <property type="term" value="C:primosome complex"/>
    <property type="evidence" value="ECO:0007669"/>
    <property type="project" value="UniProtKB-UniRule"/>
</dbReference>
<dbReference type="Gene3D" id="3.40.50.300">
    <property type="entry name" value="P-loop containing nucleotide triphosphate hydrolases"/>
    <property type="match status" value="1"/>
</dbReference>
<evidence type="ECO:0000256" key="7">
    <source>
        <dbReference type="ARBA" id="ARBA00022840"/>
    </source>
</evidence>
<keyword evidence="6 12" id="KW-0347">Helicase</keyword>
<dbReference type="EC" id="5.6.2.3" evidence="11 12"/>
<keyword evidence="3 12" id="KW-0235">DNA replication</keyword>
<dbReference type="Pfam" id="PF03796">
    <property type="entry name" value="DnaB_C"/>
    <property type="match status" value="1"/>
</dbReference>
<dbReference type="EMBL" id="MWDQ01000066">
    <property type="protein sequence ID" value="OQB73757.1"/>
    <property type="molecule type" value="Genomic_DNA"/>
</dbReference>
<dbReference type="GO" id="GO:0043139">
    <property type="term" value="F:5'-3' DNA helicase activity"/>
    <property type="evidence" value="ECO:0007669"/>
    <property type="project" value="UniProtKB-EC"/>
</dbReference>
<dbReference type="AlphaFoldDB" id="A0A1V6CA30"/>
<comment type="similarity">
    <text evidence="1 12">Belongs to the helicase family. DnaB subfamily.</text>
</comment>
<dbReference type="GO" id="GO:0042802">
    <property type="term" value="F:identical protein binding"/>
    <property type="evidence" value="ECO:0007669"/>
    <property type="project" value="UniProtKB-ARBA"/>
</dbReference>
<comment type="function">
    <text evidence="12">The main replicative DNA helicase, it participates in initiation and elongation during chromosome replication. Travels ahead of the DNA replisome, separating dsDNA into templates for DNA synthesis. A processive ATP-dependent 5'-3' DNA helicase it has DNA-dependent ATPase activity.</text>
</comment>
<evidence type="ECO:0000256" key="5">
    <source>
        <dbReference type="ARBA" id="ARBA00022801"/>
    </source>
</evidence>
<name>A0A1V6CA30_UNCT6</name>
<evidence type="ECO:0000256" key="6">
    <source>
        <dbReference type="ARBA" id="ARBA00022806"/>
    </source>
</evidence>
<feature type="domain" description="SF4 helicase" evidence="13">
    <location>
        <begin position="182"/>
        <end position="447"/>
    </location>
</feature>
<dbReference type="FunFam" id="1.10.860.10:FF:000001">
    <property type="entry name" value="Replicative DNA helicase"/>
    <property type="match status" value="1"/>
</dbReference>
<dbReference type="InterPro" id="IPR036185">
    <property type="entry name" value="DNA_heli_DnaB-like_N_sf"/>
</dbReference>
<evidence type="ECO:0000313" key="14">
    <source>
        <dbReference type="EMBL" id="OQB73757.1"/>
    </source>
</evidence>
<dbReference type="InterPro" id="IPR007692">
    <property type="entry name" value="DNA_helicase_DnaB"/>
</dbReference>
<dbReference type="SUPFAM" id="SSF48024">
    <property type="entry name" value="N-terminal domain of DnaB helicase"/>
    <property type="match status" value="1"/>
</dbReference>
<keyword evidence="7 12" id="KW-0067">ATP-binding</keyword>
<organism evidence="14">
    <name type="scientific">candidate division TA06 bacterium ADurb.Bin131</name>
    <dbReference type="NCBI Taxonomy" id="1852827"/>
    <lineage>
        <taxon>Bacteria</taxon>
        <taxon>Bacteria division TA06</taxon>
    </lineage>
</organism>
<dbReference type="Proteomes" id="UP000485562">
    <property type="component" value="Unassembled WGS sequence"/>
</dbReference>
<keyword evidence="8 12" id="KW-0238">DNA-binding</keyword>
<dbReference type="PANTHER" id="PTHR30153">
    <property type="entry name" value="REPLICATIVE DNA HELICASE DNAB"/>
    <property type="match status" value="1"/>
</dbReference>
<comment type="caution">
    <text evidence="14">The sequence shown here is derived from an EMBL/GenBank/DDBJ whole genome shotgun (WGS) entry which is preliminary data.</text>
</comment>
<dbReference type="GO" id="GO:0003677">
    <property type="term" value="F:DNA binding"/>
    <property type="evidence" value="ECO:0007669"/>
    <property type="project" value="UniProtKB-UniRule"/>
</dbReference>
<keyword evidence="9" id="KW-0413">Isomerase</keyword>
<keyword evidence="5 12" id="KW-0378">Hydrolase</keyword>
<proteinExistence type="inferred from homology"/>
<evidence type="ECO:0000256" key="9">
    <source>
        <dbReference type="ARBA" id="ARBA00023235"/>
    </source>
</evidence>
<evidence type="ECO:0000256" key="8">
    <source>
        <dbReference type="ARBA" id="ARBA00023125"/>
    </source>
</evidence>
<accession>A0A1V6CA30</accession>
<evidence type="ECO:0000256" key="12">
    <source>
        <dbReference type="RuleBase" id="RU362085"/>
    </source>
</evidence>
<dbReference type="Pfam" id="PF00772">
    <property type="entry name" value="DnaB"/>
    <property type="match status" value="1"/>
</dbReference>
<evidence type="ECO:0000256" key="11">
    <source>
        <dbReference type="NCBIfam" id="TIGR00665"/>
    </source>
</evidence>
<dbReference type="InterPro" id="IPR016136">
    <property type="entry name" value="DNA_helicase_N/primase_C"/>
</dbReference>
<dbReference type="Gene3D" id="1.10.860.10">
    <property type="entry name" value="DNAb Helicase, Chain A"/>
    <property type="match status" value="1"/>
</dbReference>
<dbReference type="FunFam" id="3.40.50.300:FF:000076">
    <property type="entry name" value="Replicative DNA helicase"/>
    <property type="match status" value="1"/>
</dbReference>